<keyword evidence="1" id="KW-0659">Purine metabolism</keyword>
<sequence>MMRYQDFIGSSSKLQEEVMDDLFEPSEGLQVLTLKNNEFMSEAGSLKSYSEFIELVRSTLLQTSVRAEREGEQELNLLVDVVGAHPRLGEPKLKLSRYSQAEQQNLQQSHDPPHIKERLAQLNAEYERLYPQLKFVVFVNGRTRPEIIKVMESRISSKRPWFEECRQAIHELCNIAQDRIRQSMF</sequence>
<dbReference type="InterPro" id="IPR036778">
    <property type="entry name" value="OHCU_decarboxylase_sf"/>
</dbReference>
<evidence type="ECO:0000256" key="1">
    <source>
        <dbReference type="ARBA" id="ARBA00022631"/>
    </source>
</evidence>
<dbReference type="Gene3D" id="1.10.3330.10">
    <property type="entry name" value="Oxo-4-hydroxy-4-carboxy-5-ureidoimidazoline decarboxylase"/>
    <property type="match status" value="1"/>
</dbReference>
<dbReference type="AlphaFoldDB" id="A0A8J2XA61"/>
<evidence type="ECO:0000313" key="4">
    <source>
        <dbReference type="Proteomes" id="UP000019375"/>
    </source>
</evidence>
<accession>A0A8J2XA61</accession>
<feature type="domain" description="Oxo-4-hydroxy-4-carboxy-5-ureidoimidazoline decarboxylase" evidence="2">
    <location>
        <begin position="15"/>
        <end position="181"/>
    </location>
</feature>
<dbReference type="OrthoDB" id="5398391at2759"/>
<name>A0A8J2XA61_ZYGB2</name>
<reference evidence="4" key="1">
    <citation type="journal article" date="2013" name="Genome Announc.">
        <title>Genome sequence of the food spoilage yeast Zygosaccharomyces bailii CLIB 213(T).</title>
        <authorList>
            <person name="Galeote V."/>
            <person name="Bigey F."/>
            <person name="Devillers H."/>
            <person name="Neuveglise C."/>
            <person name="Dequin S."/>
        </authorList>
    </citation>
    <scope>NUCLEOTIDE SEQUENCE [LARGE SCALE GENOMIC DNA]</scope>
    <source>
        <strain evidence="4">CLIB 213 / ATCC 58445 / CBS 680 / CCRC 21525 / NBRC 1098 / NCYC 1416 / NRRL Y-2227</strain>
    </source>
</reference>
<evidence type="ECO:0000259" key="2">
    <source>
        <dbReference type="Pfam" id="PF09349"/>
    </source>
</evidence>
<dbReference type="InterPro" id="IPR018020">
    <property type="entry name" value="OHCU_decarboxylase"/>
</dbReference>
<gene>
    <name evidence="3" type="ORF">BN860_02058g</name>
</gene>
<organism evidence="3 4">
    <name type="scientific">Zygosaccharomyces bailii (strain CLIB 213 / ATCC 58445 / CBS 680 / BCRC 21525 / NBRC 1098 / NCYC 1416 / NRRL Y-2227)</name>
    <dbReference type="NCBI Taxonomy" id="1333698"/>
    <lineage>
        <taxon>Eukaryota</taxon>
        <taxon>Fungi</taxon>
        <taxon>Dikarya</taxon>
        <taxon>Ascomycota</taxon>
        <taxon>Saccharomycotina</taxon>
        <taxon>Saccharomycetes</taxon>
        <taxon>Saccharomycetales</taxon>
        <taxon>Saccharomycetaceae</taxon>
        <taxon>Zygosaccharomyces</taxon>
    </lineage>
</organism>
<dbReference type="GO" id="GO:0006144">
    <property type="term" value="P:purine nucleobase metabolic process"/>
    <property type="evidence" value="ECO:0007669"/>
    <property type="project" value="UniProtKB-KW"/>
</dbReference>
<dbReference type="PANTHER" id="PTHR37987:SF1">
    <property type="entry name" value="OXO-4-HYDROXY-4-CARBOXY-5-UREIDOIMIDAZOLINE DECARBOXYLASE DOMAIN-CONTAINING PROTEIN"/>
    <property type="match status" value="1"/>
</dbReference>
<protein>
    <submittedName>
        <fullName evidence="3">ZYBA0S09-02058g1_1</fullName>
    </submittedName>
</protein>
<proteinExistence type="predicted"/>
<dbReference type="PANTHER" id="PTHR37987">
    <property type="entry name" value="CHROMOSOME 9, WHOLE GENOME SHOTGUN SEQUENCE"/>
    <property type="match status" value="1"/>
</dbReference>
<dbReference type="Proteomes" id="UP000019375">
    <property type="component" value="Unassembled WGS sequence"/>
</dbReference>
<dbReference type="SUPFAM" id="SSF158694">
    <property type="entry name" value="UraD-Like"/>
    <property type="match status" value="1"/>
</dbReference>
<dbReference type="Pfam" id="PF09349">
    <property type="entry name" value="OHCU_decarbox"/>
    <property type="match status" value="1"/>
</dbReference>
<keyword evidence="4" id="KW-1185">Reference proteome</keyword>
<dbReference type="EMBL" id="HG316462">
    <property type="protein sequence ID" value="CDF90978.1"/>
    <property type="molecule type" value="Genomic_DNA"/>
</dbReference>
<evidence type="ECO:0000313" key="3">
    <source>
        <dbReference type="EMBL" id="CDF90978.1"/>
    </source>
</evidence>